<dbReference type="GO" id="GO:0005525">
    <property type="term" value="F:GTP binding"/>
    <property type="evidence" value="ECO:0007669"/>
    <property type="project" value="InterPro"/>
</dbReference>
<comment type="caution">
    <text evidence="3">The sequence shown here is derived from an EMBL/GenBank/DDBJ whole genome shotgun (WGS) entry which is preliminary data.</text>
</comment>
<name>A0A0F9RVJ4_9ZZZZ</name>
<evidence type="ECO:0008006" key="4">
    <source>
        <dbReference type="Google" id="ProtNLM"/>
    </source>
</evidence>
<dbReference type="GO" id="GO:0003924">
    <property type="term" value="F:GTPase activity"/>
    <property type="evidence" value="ECO:0007669"/>
    <property type="project" value="InterPro"/>
</dbReference>
<dbReference type="InterPro" id="IPR005225">
    <property type="entry name" value="Small_GTP-bd"/>
</dbReference>
<feature type="region of interest" description="Disordered" evidence="2">
    <location>
        <begin position="206"/>
        <end position="229"/>
    </location>
</feature>
<sequence length="229" mass="26551">MKITLSMWDIAGQERFEFFKTDFFSGVAAVGLVFDSSRPETFSNIDEYFEDIREHSGNIPIILVGNKNDLKKEIGEIIPREKIIQMVNQYNLFEYIETSALEYKNVDKLFRRLAITALLDYKPRVGEIVDTNHVRFKILLVGAAAVGKSTLINSFVTKKFEENYKITIAIDLMTQNLEIAEEEIPKEVLEFIKKSFKSFKKKFKKIRKRGEDDGEQPDSTEEMVDDEVR</sequence>
<dbReference type="PROSITE" id="PS51419">
    <property type="entry name" value="RAB"/>
    <property type="match status" value="1"/>
</dbReference>
<dbReference type="InterPro" id="IPR001806">
    <property type="entry name" value="Small_GTPase"/>
</dbReference>
<dbReference type="PROSITE" id="PS51421">
    <property type="entry name" value="RAS"/>
    <property type="match status" value="1"/>
</dbReference>
<accession>A0A0F9RVJ4</accession>
<evidence type="ECO:0000256" key="2">
    <source>
        <dbReference type="SAM" id="MobiDB-lite"/>
    </source>
</evidence>
<dbReference type="Gene3D" id="3.40.50.300">
    <property type="entry name" value="P-loop containing nucleotide triphosphate hydrolases"/>
    <property type="match status" value="2"/>
</dbReference>
<organism evidence="3">
    <name type="scientific">marine sediment metagenome</name>
    <dbReference type="NCBI Taxonomy" id="412755"/>
    <lineage>
        <taxon>unclassified sequences</taxon>
        <taxon>metagenomes</taxon>
        <taxon>ecological metagenomes</taxon>
    </lineage>
</organism>
<dbReference type="Pfam" id="PF00071">
    <property type="entry name" value="Ras"/>
    <property type="match status" value="2"/>
</dbReference>
<dbReference type="PRINTS" id="PR00449">
    <property type="entry name" value="RASTRNSFRMNG"/>
</dbReference>
<dbReference type="CDD" id="cd00154">
    <property type="entry name" value="Rab"/>
    <property type="match status" value="1"/>
</dbReference>
<dbReference type="AlphaFoldDB" id="A0A0F9RVJ4"/>
<proteinExistence type="inferred from homology"/>
<dbReference type="NCBIfam" id="TIGR00231">
    <property type="entry name" value="small_GTP"/>
    <property type="match status" value="1"/>
</dbReference>
<evidence type="ECO:0000313" key="3">
    <source>
        <dbReference type="EMBL" id="KKN53992.1"/>
    </source>
</evidence>
<dbReference type="SMART" id="SM00174">
    <property type="entry name" value="RHO"/>
    <property type="match status" value="1"/>
</dbReference>
<dbReference type="InterPro" id="IPR027417">
    <property type="entry name" value="P-loop_NTPase"/>
</dbReference>
<evidence type="ECO:0000256" key="1">
    <source>
        <dbReference type="ARBA" id="ARBA00006270"/>
    </source>
</evidence>
<dbReference type="SMART" id="SM00173">
    <property type="entry name" value="RAS"/>
    <property type="match status" value="1"/>
</dbReference>
<reference evidence="3" key="1">
    <citation type="journal article" date="2015" name="Nature">
        <title>Complex archaea that bridge the gap between prokaryotes and eukaryotes.</title>
        <authorList>
            <person name="Spang A."/>
            <person name="Saw J.H."/>
            <person name="Jorgensen S.L."/>
            <person name="Zaremba-Niedzwiedzka K."/>
            <person name="Martijn J."/>
            <person name="Lind A.E."/>
            <person name="van Eijk R."/>
            <person name="Schleper C."/>
            <person name="Guy L."/>
            <person name="Ettema T.J."/>
        </authorList>
    </citation>
    <scope>NUCLEOTIDE SEQUENCE</scope>
</reference>
<dbReference type="EMBL" id="LAZR01000948">
    <property type="protein sequence ID" value="KKN53992.1"/>
    <property type="molecule type" value="Genomic_DNA"/>
</dbReference>
<protein>
    <recommendedName>
        <fullName evidence="4">GTP-binding protein</fullName>
    </recommendedName>
</protein>
<feature type="compositionally biased region" description="Acidic residues" evidence="2">
    <location>
        <begin position="212"/>
        <end position="229"/>
    </location>
</feature>
<dbReference type="SUPFAM" id="SSF52540">
    <property type="entry name" value="P-loop containing nucleoside triphosphate hydrolases"/>
    <property type="match status" value="2"/>
</dbReference>
<gene>
    <name evidence="3" type="ORF">LCGC14_0596780</name>
</gene>
<comment type="similarity">
    <text evidence="1">Belongs to the small GTPase superfamily. Rab family.</text>
</comment>
<dbReference type="InterPro" id="IPR050209">
    <property type="entry name" value="Rab_GTPases_membrane_traffic"/>
</dbReference>
<dbReference type="SMART" id="SM00175">
    <property type="entry name" value="RAB"/>
    <property type="match status" value="1"/>
</dbReference>
<dbReference type="PANTHER" id="PTHR47979">
    <property type="entry name" value="DRAB11-RELATED"/>
    <property type="match status" value="1"/>
</dbReference>